<dbReference type="RefSeq" id="WP_018980933.1">
    <property type="nucleotide sequence ID" value="NZ_BAQD01000007.1"/>
</dbReference>
<sequence length="154" mass="16814">MNASRVRSFWAAIGSLGAATLASCTSPAETYFDNGQELARAGFIAHAADTTARYTMLNQLPPSLLTFRPIPDGGKIYLFADPISCTCVYMGNESSYQRLIHTSKLNRRLTRTILTPAEMATENRQNSASWDWTAWAPSADPGANQPKHVTGASW</sequence>
<accession>A0ABQ0NYF1</accession>
<evidence type="ECO:0000313" key="2">
    <source>
        <dbReference type="EMBL" id="GBQ05847.1"/>
    </source>
</evidence>
<keyword evidence="1" id="KW-0732">Signal</keyword>
<evidence type="ECO:0000256" key="1">
    <source>
        <dbReference type="SAM" id="SignalP"/>
    </source>
</evidence>
<gene>
    <name evidence="2" type="ORF">AA15669_0664</name>
</gene>
<dbReference type="EMBL" id="BAQD01000007">
    <property type="protein sequence ID" value="GBQ05847.1"/>
    <property type="molecule type" value="Genomic_DNA"/>
</dbReference>
<keyword evidence="3" id="KW-1185">Reference proteome</keyword>
<dbReference type="Proteomes" id="UP001062901">
    <property type="component" value="Unassembled WGS sequence"/>
</dbReference>
<feature type="signal peptide" evidence="1">
    <location>
        <begin position="1"/>
        <end position="18"/>
    </location>
</feature>
<protein>
    <recommendedName>
        <fullName evidence="4">Lipoprotein</fullName>
    </recommendedName>
</protein>
<proteinExistence type="predicted"/>
<evidence type="ECO:0000313" key="3">
    <source>
        <dbReference type="Proteomes" id="UP001062901"/>
    </source>
</evidence>
<evidence type="ECO:0008006" key="4">
    <source>
        <dbReference type="Google" id="ProtNLM"/>
    </source>
</evidence>
<dbReference type="PROSITE" id="PS51257">
    <property type="entry name" value="PROKAR_LIPOPROTEIN"/>
    <property type="match status" value="1"/>
</dbReference>
<name>A0ABQ0NYF1_9PROT</name>
<feature type="chain" id="PRO_5046733418" description="Lipoprotein" evidence="1">
    <location>
        <begin position="19"/>
        <end position="154"/>
    </location>
</feature>
<organism evidence="2 3">
    <name type="scientific">Saccharibacter floricola DSM 15669</name>
    <dbReference type="NCBI Taxonomy" id="1123227"/>
    <lineage>
        <taxon>Bacteria</taxon>
        <taxon>Pseudomonadati</taxon>
        <taxon>Pseudomonadota</taxon>
        <taxon>Alphaproteobacteria</taxon>
        <taxon>Acetobacterales</taxon>
        <taxon>Acetobacteraceae</taxon>
        <taxon>Saccharibacter</taxon>
    </lineage>
</organism>
<reference evidence="2" key="1">
    <citation type="submission" date="2013-04" db="EMBL/GenBank/DDBJ databases">
        <title>The genome sequencing project of 58 acetic acid bacteria.</title>
        <authorList>
            <person name="Okamoto-Kainuma A."/>
            <person name="Ishikawa M."/>
            <person name="Umino S."/>
            <person name="Koizumi Y."/>
            <person name="Shiwa Y."/>
            <person name="Yoshikawa H."/>
            <person name="Matsutani M."/>
            <person name="Matsushita K."/>
        </authorList>
    </citation>
    <scope>NUCLEOTIDE SEQUENCE</scope>
    <source>
        <strain evidence="2">DSM 15669</strain>
    </source>
</reference>
<comment type="caution">
    <text evidence="2">The sequence shown here is derived from an EMBL/GenBank/DDBJ whole genome shotgun (WGS) entry which is preliminary data.</text>
</comment>